<keyword evidence="13" id="KW-0808">Transferase</keyword>
<dbReference type="GO" id="GO:0008696">
    <property type="term" value="F:4-amino-4-deoxychorismate lyase activity"/>
    <property type="evidence" value="ECO:0007669"/>
    <property type="project" value="UniProtKB-EC"/>
</dbReference>
<evidence type="ECO:0000256" key="12">
    <source>
        <dbReference type="RuleBase" id="RU004516"/>
    </source>
</evidence>
<dbReference type="FunFam" id="3.20.10.10:FF:000002">
    <property type="entry name" value="D-alanine aminotransferase"/>
    <property type="match status" value="1"/>
</dbReference>
<reference evidence="13 14" key="1">
    <citation type="submission" date="2015-11" db="EMBL/GenBank/DDBJ databases">
        <title>Genomic analysis of 38 Legionella species identifies large and diverse effector repertoires.</title>
        <authorList>
            <person name="Burstein D."/>
            <person name="Amaro F."/>
            <person name="Zusman T."/>
            <person name="Lifshitz Z."/>
            <person name="Cohen O."/>
            <person name="Gilbert J.A."/>
            <person name="Pupko T."/>
            <person name="Shuman H.A."/>
            <person name="Segal G."/>
        </authorList>
    </citation>
    <scope>NUCLEOTIDE SEQUENCE [LARGE SCALE GENOMIC DNA]</scope>
    <source>
        <strain evidence="13 14">Oak Ridge-10</strain>
    </source>
</reference>
<dbReference type="PATRIC" id="fig|29423.5.peg.1756"/>
<evidence type="ECO:0000256" key="8">
    <source>
        <dbReference type="ARBA" id="ARBA00054027"/>
    </source>
</evidence>
<comment type="caution">
    <text evidence="13">The sequence shown here is derived from an EMBL/GenBank/DDBJ whole genome shotgun (WGS) entry which is preliminary data.</text>
</comment>
<keyword evidence="3 12" id="KW-0663">Pyridoxal phosphate</keyword>
<evidence type="ECO:0000256" key="5">
    <source>
        <dbReference type="ARBA" id="ARBA00035633"/>
    </source>
</evidence>
<dbReference type="InterPro" id="IPR018300">
    <property type="entry name" value="Aminotrans_IV_CS"/>
</dbReference>
<organism evidence="13 14">
    <name type="scientific">Legionella oakridgensis</name>
    <dbReference type="NCBI Taxonomy" id="29423"/>
    <lineage>
        <taxon>Bacteria</taxon>
        <taxon>Pseudomonadati</taxon>
        <taxon>Pseudomonadota</taxon>
        <taxon>Gammaproteobacteria</taxon>
        <taxon>Legionellales</taxon>
        <taxon>Legionellaceae</taxon>
        <taxon>Legionella</taxon>
    </lineage>
</organism>
<evidence type="ECO:0000256" key="3">
    <source>
        <dbReference type="ARBA" id="ARBA00022898"/>
    </source>
</evidence>
<dbReference type="Pfam" id="PF01063">
    <property type="entry name" value="Aminotran_4"/>
    <property type="match status" value="1"/>
</dbReference>
<dbReference type="PANTHER" id="PTHR42743:SF10">
    <property type="entry name" value="D-ALANINE AMINOTRANSFERASE"/>
    <property type="match status" value="1"/>
</dbReference>
<comment type="pathway">
    <text evidence="5">Cofactor biosynthesis; tetrahydrofolate biosynthesis; 4-aminobenzoate from chorismate: step 2/2.</text>
</comment>
<dbReference type="PANTHER" id="PTHR42743">
    <property type="entry name" value="AMINO-ACID AMINOTRANSFERASE"/>
    <property type="match status" value="1"/>
</dbReference>
<dbReference type="GO" id="GO:0008652">
    <property type="term" value="P:amino acid biosynthetic process"/>
    <property type="evidence" value="ECO:0007669"/>
    <property type="project" value="UniProtKB-ARBA"/>
</dbReference>
<comment type="cofactor">
    <cofactor evidence="1 12">
        <name>pyridoxal 5'-phosphate</name>
        <dbReference type="ChEBI" id="CHEBI:597326"/>
    </cofactor>
</comment>
<evidence type="ECO:0000313" key="14">
    <source>
        <dbReference type="Proteomes" id="UP000054858"/>
    </source>
</evidence>
<dbReference type="CDD" id="cd01558">
    <property type="entry name" value="D-AAT_like"/>
    <property type="match status" value="1"/>
</dbReference>
<evidence type="ECO:0000256" key="9">
    <source>
        <dbReference type="ARBA" id="ARBA00069174"/>
    </source>
</evidence>
<proteinExistence type="inferred from homology"/>
<dbReference type="GO" id="GO:0005829">
    <property type="term" value="C:cytosol"/>
    <property type="evidence" value="ECO:0007669"/>
    <property type="project" value="TreeGrafter"/>
</dbReference>
<name>A0A0W0X0A8_9GAMM</name>
<dbReference type="InterPro" id="IPR001544">
    <property type="entry name" value="Aminotrans_IV"/>
</dbReference>
<evidence type="ECO:0000256" key="4">
    <source>
        <dbReference type="ARBA" id="ARBA00022909"/>
    </source>
</evidence>
<evidence type="ECO:0000256" key="11">
    <source>
        <dbReference type="RuleBase" id="RU004106"/>
    </source>
</evidence>
<dbReference type="RefSeq" id="WP_025385777.1">
    <property type="nucleotide sequence ID" value="NZ_LCUA01000004.1"/>
</dbReference>
<evidence type="ECO:0000313" key="13">
    <source>
        <dbReference type="EMBL" id="KTD38001.1"/>
    </source>
</evidence>
<dbReference type="Gene3D" id="3.20.10.10">
    <property type="entry name" value="D-amino Acid Aminotransferase, subunit A, domain 2"/>
    <property type="match status" value="1"/>
</dbReference>
<evidence type="ECO:0000256" key="2">
    <source>
        <dbReference type="ARBA" id="ARBA00009320"/>
    </source>
</evidence>
<dbReference type="InterPro" id="IPR036038">
    <property type="entry name" value="Aminotransferase-like"/>
</dbReference>
<comment type="catalytic activity">
    <reaction evidence="7">
        <text>4-amino-4-deoxychorismate = 4-aminobenzoate + pyruvate + H(+)</text>
        <dbReference type="Rhea" id="RHEA:16201"/>
        <dbReference type="ChEBI" id="CHEBI:15361"/>
        <dbReference type="ChEBI" id="CHEBI:15378"/>
        <dbReference type="ChEBI" id="CHEBI:17836"/>
        <dbReference type="ChEBI" id="CHEBI:58406"/>
        <dbReference type="EC" id="4.1.3.38"/>
    </reaction>
</comment>
<dbReference type="GO" id="GO:0046656">
    <property type="term" value="P:folic acid biosynthetic process"/>
    <property type="evidence" value="ECO:0007669"/>
    <property type="project" value="UniProtKB-KW"/>
</dbReference>
<dbReference type="InterPro" id="IPR050571">
    <property type="entry name" value="Class-IV_PLP-Dep_Aminotrnsfr"/>
</dbReference>
<keyword evidence="4" id="KW-0289">Folate biosynthesis</keyword>
<sequence length="282" mass="31821">MKQIVYINGEYVAAADAKISVFDRGLLFGDSVYEVIPVYQGEIYFYARHMARLASSLDSIKMAMPSVNWRMIFQELIKQNGSGDLQIYLQITRGNQGKRHHDLPKDPVPTIIAFTLHVPYPTYASKKLGIHAHLVNDIRWLRCDIKTTSMLANILLNNEAVSAGAQTAILVRDGFVTEGSASNIFIVDSDGVIRTSPKNNLCLPGITREIVIELIKELNWPLREETISQEALINAQEVWLTSTTKEVFPITHINNQTIGIGYGGRYWQQLETKFQQSLKQKL</sequence>
<dbReference type="GO" id="GO:0008483">
    <property type="term" value="F:transaminase activity"/>
    <property type="evidence" value="ECO:0007669"/>
    <property type="project" value="UniProtKB-KW"/>
</dbReference>
<dbReference type="EC" id="4.1.3.38" evidence="6"/>
<comment type="similarity">
    <text evidence="2 11">Belongs to the class-IV pyridoxal-phosphate-dependent aminotransferase family.</text>
</comment>
<dbReference type="PROSITE" id="PS00770">
    <property type="entry name" value="AA_TRANSFER_CLASS_4"/>
    <property type="match status" value="1"/>
</dbReference>
<gene>
    <name evidence="13" type="primary">ala</name>
    <name evidence="13" type="ORF">Loak_1677</name>
</gene>
<accession>A0A0W0X0A8</accession>
<keyword evidence="13" id="KW-0032">Aminotransferase</keyword>
<dbReference type="AlphaFoldDB" id="A0A0W0X0A8"/>
<dbReference type="SUPFAM" id="SSF56752">
    <property type="entry name" value="D-aminoacid aminotransferase-like PLP-dependent enzymes"/>
    <property type="match status" value="1"/>
</dbReference>
<evidence type="ECO:0000256" key="6">
    <source>
        <dbReference type="ARBA" id="ARBA00035676"/>
    </source>
</evidence>
<evidence type="ECO:0000256" key="10">
    <source>
        <dbReference type="ARBA" id="ARBA00080135"/>
    </source>
</evidence>
<protein>
    <recommendedName>
        <fullName evidence="9">Aminodeoxychorismate lyase</fullName>
        <ecNumber evidence="6">4.1.3.38</ecNumber>
    </recommendedName>
    <alternativeName>
        <fullName evidence="10">4-amino-4-deoxychorismate lyase</fullName>
    </alternativeName>
</protein>
<dbReference type="InterPro" id="IPR043132">
    <property type="entry name" value="BCAT-like_C"/>
</dbReference>
<dbReference type="EMBL" id="LNYP01000029">
    <property type="protein sequence ID" value="KTD38001.1"/>
    <property type="molecule type" value="Genomic_DNA"/>
</dbReference>
<dbReference type="Gene3D" id="3.30.470.10">
    <property type="match status" value="1"/>
</dbReference>
<dbReference type="InterPro" id="IPR043131">
    <property type="entry name" value="BCAT-like_N"/>
</dbReference>
<evidence type="ECO:0000256" key="1">
    <source>
        <dbReference type="ARBA" id="ARBA00001933"/>
    </source>
</evidence>
<dbReference type="Proteomes" id="UP000054858">
    <property type="component" value="Unassembled WGS sequence"/>
</dbReference>
<evidence type="ECO:0000256" key="7">
    <source>
        <dbReference type="ARBA" id="ARBA00049529"/>
    </source>
</evidence>
<comment type="function">
    <text evidence="8">Involved in the biosynthesis of p-aminobenzoate (PABA), a precursor of tetrahydrofolate. Converts 4-amino-4-deoxychorismate into 4-aminobenzoate (PABA) and pyruvate.</text>
</comment>